<comment type="function">
    <text evidence="3">Catalyzes the oxidation of methanethiol, an organosulfur compound known to be produced in substantial amounts by gut bacteria. Selenium-binding protein which may be involved in the sensing of reactive xenobiotics in the cytoplasm. May be involved in intra-Golgi protein transport.</text>
</comment>
<dbReference type="PANTHER" id="PTHR23300:SF0">
    <property type="entry name" value="METHANETHIOL OXIDASE"/>
    <property type="match status" value="1"/>
</dbReference>
<comment type="subcellular location">
    <subcellularLocation>
        <location evidence="3">Nucleus</location>
    </subcellularLocation>
    <subcellularLocation>
        <location evidence="3">Cytoplasm</location>
        <location evidence="3">Cytosol</location>
    </subcellularLocation>
    <subcellularLocation>
        <location evidence="3">Membrane</location>
        <topology evidence="3">Peripheral membrane protein</topology>
    </subcellularLocation>
    <text evidence="3">May associate with Golgi membrane. May associate with the membrane of autophagosomes.</text>
</comment>
<keyword evidence="3" id="KW-0653">Protein transport</keyword>
<comment type="pathway">
    <text evidence="3">Organosulfur degradation.</text>
</comment>
<keyword evidence="3" id="KW-0963">Cytoplasm</keyword>
<dbReference type="EMBL" id="JAHRIN010070976">
    <property type="protein sequence ID" value="MEQ2216546.1"/>
    <property type="molecule type" value="Genomic_DNA"/>
</dbReference>
<keyword evidence="5" id="KW-1185">Reference proteome</keyword>
<dbReference type="Proteomes" id="UP001434883">
    <property type="component" value="Unassembled WGS sequence"/>
</dbReference>
<comment type="catalytic activity">
    <reaction evidence="3">
        <text>methanethiol + O2 + H2O = hydrogen sulfide + formaldehyde + H2O2 + H(+)</text>
        <dbReference type="Rhea" id="RHEA:11812"/>
        <dbReference type="ChEBI" id="CHEBI:15377"/>
        <dbReference type="ChEBI" id="CHEBI:15378"/>
        <dbReference type="ChEBI" id="CHEBI:15379"/>
        <dbReference type="ChEBI" id="CHEBI:16007"/>
        <dbReference type="ChEBI" id="CHEBI:16240"/>
        <dbReference type="ChEBI" id="CHEBI:16842"/>
        <dbReference type="ChEBI" id="CHEBI:29919"/>
        <dbReference type="EC" id="1.8.3.4"/>
    </reaction>
</comment>
<evidence type="ECO:0000256" key="3">
    <source>
        <dbReference type="RuleBase" id="RU369071"/>
    </source>
</evidence>
<dbReference type="Pfam" id="PF05694">
    <property type="entry name" value="SBP56"/>
    <property type="match status" value="2"/>
</dbReference>
<keyword evidence="3" id="KW-0007">Acetylation</keyword>
<gene>
    <name evidence="4" type="primary">SELENBP1</name>
    <name evidence="4" type="ORF">XENOCAPTIV_017961</name>
</gene>
<evidence type="ECO:0000313" key="5">
    <source>
        <dbReference type="Proteomes" id="UP001434883"/>
    </source>
</evidence>
<dbReference type="InterPro" id="IPR011044">
    <property type="entry name" value="Quino_amine_DH_bsu"/>
</dbReference>
<evidence type="ECO:0000256" key="1">
    <source>
        <dbReference type="ARBA" id="ARBA00005606"/>
    </source>
</evidence>
<evidence type="ECO:0000313" key="4">
    <source>
        <dbReference type="EMBL" id="MEQ2216546.1"/>
    </source>
</evidence>
<name>A0ABV0S9J9_9TELE</name>
<dbReference type="SUPFAM" id="SSF50969">
    <property type="entry name" value="YVTN repeat-like/Quinoprotein amine dehydrogenase"/>
    <property type="match status" value="1"/>
</dbReference>
<accession>A0ABV0S9J9</accession>
<keyword evidence="3" id="KW-0472">Membrane</keyword>
<comment type="similarity">
    <text evidence="1 3">Belongs to the selenium-binding protein family.</text>
</comment>
<keyword evidence="2 3" id="KW-0711">Selenium</keyword>
<organism evidence="4 5">
    <name type="scientific">Xenoophorus captivus</name>
    <dbReference type="NCBI Taxonomy" id="1517983"/>
    <lineage>
        <taxon>Eukaryota</taxon>
        <taxon>Metazoa</taxon>
        <taxon>Chordata</taxon>
        <taxon>Craniata</taxon>
        <taxon>Vertebrata</taxon>
        <taxon>Euteleostomi</taxon>
        <taxon>Actinopterygii</taxon>
        <taxon>Neopterygii</taxon>
        <taxon>Teleostei</taxon>
        <taxon>Neoteleostei</taxon>
        <taxon>Acanthomorphata</taxon>
        <taxon>Ovalentaria</taxon>
        <taxon>Atherinomorphae</taxon>
        <taxon>Cyprinodontiformes</taxon>
        <taxon>Goodeidae</taxon>
        <taxon>Xenoophorus</taxon>
    </lineage>
</organism>
<dbReference type="EC" id="1.8.3.4" evidence="3"/>
<keyword evidence="3" id="KW-0539">Nucleus</keyword>
<dbReference type="InterPro" id="IPR008826">
    <property type="entry name" value="Se-bd"/>
</dbReference>
<keyword evidence="3" id="KW-0813">Transport</keyword>
<evidence type="ECO:0000256" key="2">
    <source>
        <dbReference type="ARBA" id="ARBA00023266"/>
    </source>
</evidence>
<protein>
    <recommendedName>
        <fullName evidence="3">Methanethiol oxidase</fullName>
        <shortName evidence="3">MTO</shortName>
        <ecNumber evidence="3">1.8.3.4</ecNumber>
    </recommendedName>
    <alternativeName>
        <fullName evidence="3">Selenium-binding protein 1</fullName>
    </alternativeName>
</protein>
<proteinExistence type="inferred from homology"/>
<sequence length="288" mass="32244">MVEPIDLYWKCGLANPHTSHCLGSGQIMISCMGEPGGGGKGGFVLLDGETFEVVGNWEHPGEAAPFGYDFWYQPRHNVMISTEWGAPKALIHGFDPAHVKEGHYGSSLHVWDWTTHRKLQTLDLGEDGSRCPSDDEYCSFGTLWCCLMILLFPQKGDWAAEKVISVPSKKVEGWMLPEMPGLITDILISLDDRFLYFSNWLHGDIRQYDITDRRNPRLVGQVCCHHICLVLMLNREGSVMMQIDVDSDQGGLSVNENFLVDFGKEPDGPALAHELRYPGGDCTSDIWI</sequence>
<comment type="caution">
    <text evidence="4">The sequence shown here is derived from an EMBL/GenBank/DDBJ whole genome shotgun (WGS) entry which is preliminary data.</text>
</comment>
<keyword evidence="3" id="KW-0560">Oxidoreductase</keyword>
<reference evidence="4 5" key="1">
    <citation type="submission" date="2021-06" db="EMBL/GenBank/DDBJ databases">
        <authorList>
            <person name="Palmer J.M."/>
        </authorList>
    </citation>
    <scope>NUCLEOTIDE SEQUENCE [LARGE SCALE GENOMIC DNA]</scope>
    <source>
        <strain evidence="4 5">XC_2019</strain>
        <tissue evidence="4">Muscle</tissue>
    </source>
</reference>
<dbReference type="PANTHER" id="PTHR23300">
    <property type="entry name" value="METHANETHIOL OXIDASE"/>
    <property type="match status" value="1"/>
</dbReference>